<feature type="transmembrane region" description="Helical" evidence="6">
    <location>
        <begin position="192"/>
        <end position="215"/>
    </location>
</feature>
<dbReference type="PANTHER" id="PTHR45649">
    <property type="entry name" value="AMINO-ACID PERMEASE BAT1"/>
    <property type="match status" value="1"/>
</dbReference>
<evidence type="ECO:0000256" key="6">
    <source>
        <dbReference type="SAM" id="Phobius"/>
    </source>
</evidence>
<feature type="transmembrane region" description="Helical" evidence="6">
    <location>
        <begin position="405"/>
        <end position="429"/>
    </location>
</feature>
<keyword evidence="4 6" id="KW-1133">Transmembrane helix</keyword>
<dbReference type="GO" id="GO:0022857">
    <property type="term" value="F:transmembrane transporter activity"/>
    <property type="evidence" value="ECO:0007669"/>
    <property type="project" value="InterPro"/>
</dbReference>
<reference evidence="7" key="2">
    <citation type="journal article" date="2023" name="IMA Fungus">
        <title>Comparative genomic study of the Penicillium genus elucidates a diverse pangenome and 15 lateral gene transfer events.</title>
        <authorList>
            <person name="Petersen C."/>
            <person name="Sorensen T."/>
            <person name="Nielsen M.R."/>
            <person name="Sondergaard T.E."/>
            <person name="Sorensen J.L."/>
            <person name="Fitzpatrick D.A."/>
            <person name="Frisvad J.C."/>
            <person name="Nielsen K.L."/>
        </authorList>
    </citation>
    <scope>NUCLEOTIDE SEQUENCE</scope>
    <source>
        <strain evidence="7">IBT 35673</strain>
    </source>
</reference>
<keyword evidence="2" id="KW-0813">Transport</keyword>
<feature type="transmembrane region" description="Helical" evidence="6">
    <location>
        <begin position="379"/>
        <end position="399"/>
    </location>
</feature>
<comment type="caution">
    <text evidence="7">The sequence shown here is derived from an EMBL/GenBank/DDBJ whole genome shotgun (WGS) entry which is preliminary data.</text>
</comment>
<evidence type="ECO:0008006" key="9">
    <source>
        <dbReference type="Google" id="ProtNLM"/>
    </source>
</evidence>
<keyword evidence="5 6" id="KW-0472">Membrane</keyword>
<dbReference type="Pfam" id="PF13520">
    <property type="entry name" value="AA_permease_2"/>
    <property type="match status" value="1"/>
</dbReference>
<feature type="transmembrane region" description="Helical" evidence="6">
    <location>
        <begin position="331"/>
        <end position="358"/>
    </location>
</feature>
<dbReference type="AlphaFoldDB" id="A0A9W9QJP6"/>
<name>A0A9W9QJP6_PENBR</name>
<proteinExistence type="predicted"/>
<sequence length="539" mass="58616">MTSKGDDYDLESRGYSREMPRQFSVFSLVALSFSLTCTWSGTGSSLGVAIQEASAAGALWSIPVAGAMTAILSAGVAELASAFPVAGAQYYWTFCLSSKEYRSFASYINGWLSILGWWLASASACNFIASLLLSIAYLWYPDYEAKSWHQWLVYVGIIWLAVALNTFGSQILPLFNRFNCELLPVPVLLDDLLTQSTVIVACCTLTATTITLFVCSRNDHAPATWVFGDTTNGTGWPSDGLAFILAISNSVYAFLGTDCGAHLCEEIRDPAKNTPKIILFPILIGLGTAWPFACACMYAITDVQAVLDTPSGIPLIEIYYQSTKSKGASSVLLALFAFCFFGCTVANGTTCSRTIWAISRDGALPFSGIWSKVNPRFKIPLNALCLSATIISLYGLIFLGSTTAFSAMVGAAVIFLQTSCALPQAIVLWRGRDKVLPERAFSLGKMGPAVNFISVIWVLFLDIIFFLPTERPVTKENMNYVSVVSVGLTLFVLGLYFFSKRGKFNGPRVLDTHAVMIDAVPAGEQRRDQSMDKNVEKKA</sequence>
<dbReference type="InterPro" id="IPR002293">
    <property type="entry name" value="AA/rel_permease1"/>
</dbReference>
<feature type="transmembrane region" description="Helical" evidence="6">
    <location>
        <begin position="151"/>
        <end position="172"/>
    </location>
</feature>
<evidence type="ECO:0000256" key="2">
    <source>
        <dbReference type="ARBA" id="ARBA00022448"/>
    </source>
</evidence>
<feature type="transmembrane region" description="Helical" evidence="6">
    <location>
        <begin position="23"/>
        <end position="41"/>
    </location>
</feature>
<keyword evidence="3 6" id="KW-0812">Transmembrane</keyword>
<evidence type="ECO:0000256" key="5">
    <source>
        <dbReference type="ARBA" id="ARBA00023136"/>
    </source>
</evidence>
<feature type="transmembrane region" description="Helical" evidence="6">
    <location>
        <begin position="480"/>
        <end position="498"/>
    </location>
</feature>
<dbReference type="Proteomes" id="UP001147695">
    <property type="component" value="Unassembled WGS sequence"/>
</dbReference>
<evidence type="ECO:0000256" key="1">
    <source>
        <dbReference type="ARBA" id="ARBA00004141"/>
    </source>
</evidence>
<evidence type="ECO:0000256" key="4">
    <source>
        <dbReference type="ARBA" id="ARBA00022989"/>
    </source>
</evidence>
<reference evidence="7" key="1">
    <citation type="submission" date="2022-12" db="EMBL/GenBank/DDBJ databases">
        <authorList>
            <person name="Petersen C."/>
        </authorList>
    </citation>
    <scope>NUCLEOTIDE SEQUENCE</scope>
    <source>
        <strain evidence="7">IBT 35673</strain>
    </source>
</reference>
<gene>
    <name evidence="7" type="ORF">N7452_005333</name>
</gene>
<feature type="transmembrane region" description="Helical" evidence="6">
    <location>
        <begin position="449"/>
        <end position="468"/>
    </location>
</feature>
<protein>
    <recommendedName>
        <fullName evidence="9">Amino acid transporter</fullName>
    </recommendedName>
</protein>
<accession>A0A9W9QJP6</accession>
<organism evidence="7 8">
    <name type="scientific">Penicillium brevicompactum</name>
    <dbReference type="NCBI Taxonomy" id="5074"/>
    <lineage>
        <taxon>Eukaryota</taxon>
        <taxon>Fungi</taxon>
        <taxon>Dikarya</taxon>
        <taxon>Ascomycota</taxon>
        <taxon>Pezizomycotina</taxon>
        <taxon>Eurotiomycetes</taxon>
        <taxon>Eurotiomycetidae</taxon>
        <taxon>Eurotiales</taxon>
        <taxon>Aspergillaceae</taxon>
        <taxon>Penicillium</taxon>
    </lineage>
</organism>
<evidence type="ECO:0000313" key="8">
    <source>
        <dbReference type="Proteomes" id="UP001147695"/>
    </source>
</evidence>
<feature type="transmembrane region" description="Helical" evidence="6">
    <location>
        <begin position="115"/>
        <end position="139"/>
    </location>
</feature>
<dbReference type="EMBL" id="JAPZBQ010000003">
    <property type="protein sequence ID" value="KAJ5338605.1"/>
    <property type="molecule type" value="Genomic_DNA"/>
</dbReference>
<feature type="transmembrane region" description="Helical" evidence="6">
    <location>
        <begin position="277"/>
        <end position="300"/>
    </location>
</feature>
<comment type="subcellular location">
    <subcellularLocation>
        <location evidence="1">Membrane</location>
        <topology evidence="1">Multi-pass membrane protein</topology>
    </subcellularLocation>
</comment>
<dbReference type="GO" id="GO:0016020">
    <property type="term" value="C:membrane"/>
    <property type="evidence" value="ECO:0007669"/>
    <property type="project" value="UniProtKB-SubCell"/>
</dbReference>
<dbReference type="PANTHER" id="PTHR45649:SF11">
    <property type="entry name" value="TRANSPORTER, PUTATIVE (EUROFUNG)-RELATED"/>
    <property type="match status" value="1"/>
</dbReference>
<dbReference type="PIRSF" id="PIRSF006060">
    <property type="entry name" value="AA_transporter"/>
    <property type="match status" value="1"/>
</dbReference>
<dbReference type="Gene3D" id="1.20.1740.10">
    <property type="entry name" value="Amino acid/polyamine transporter I"/>
    <property type="match status" value="1"/>
</dbReference>
<evidence type="ECO:0000256" key="3">
    <source>
        <dbReference type="ARBA" id="ARBA00022692"/>
    </source>
</evidence>
<evidence type="ECO:0000313" key="7">
    <source>
        <dbReference type="EMBL" id="KAJ5338605.1"/>
    </source>
</evidence>